<name>A0A5J5K7N3_9ACTN</name>
<comment type="caution">
    <text evidence="3">The sequence shown here is derived from an EMBL/GenBank/DDBJ whole genome shotgun (WGS) entry which is preliminary data.</text>
</comment>
<evidence type="ECO:0000313" key="3">
    <source>
        <dbReference type="EMBL" id="KAA9379704.1"/>
    </source>
</evidence>
<accession>A0A5J5K7N3</accession>
<dbReference type="CDD" id="cd03450">
    <property type="entry name" value="NodN"/>
    <property type="match status" value="1"/>
</dbReference>
<reference evidence="3 4" key="1">
    <citation type="submission" date="2019-09" db="EMBL/GenBank/DDBJ databases">
        <title>Screening of Novel Bioactive Compounds from Soil-Associated.</title>
        <authorList>
            <person name="Gong X."/>
        </authorList>
    </citation>
    <scope>NUCLEOTIDE SEQUENCE [LARGE SCALE GENOMIC DNA]</scope>
    <source>
        <strain evidence="3 4">Gxj-6</strain>
    </source>
</reference>
<dbReference type="Proteomes" id="UP000327011">
    <property type="component" value="Unassembled WGS sequence"/>
</dbReference>
<dbReference type="SUPFAM" id="SSF54637">
    <property type="entry name" value="Thioesterase/thiol ester dehydrase-isomerase"/>
    <property type="match status" value="1"/>
</dbReference>
<organism evidence="3 4">
    <name type="scientific">Microbispora cellulosiformans</name>
    <dbReference type="NCBI Taxonomy" id="2614688"/>
    <lineage>
        <taxon>Bacteria</taxon>
        <taxon>Bacillati</taxon>
        <taxon>Actinomycetota</taxon>
        <taxon>Actinomycetes</taxon>
        <taxon>Streptosporangiales</taxon>
        <taxon>Streptosporangiaceae</taxon>
        <taxon>Microbispora</taxon>
    </lineage>
</organism>
<evidence type="ECO:0000313" key="4">
    <source>
        <dbReference type="Proteomes" id="UP000327011"/>
    </source>
</evidence>
<dbReference type="InterPro" id="IPR039375">
    <property type="entry name" value="NodN-like"/>
</dbReference>
<dbReference type="AlphaFoldDB" id="A0A5J5K7N3"/>
<dbReference type="InterPro" id="IPR029069">
    <property type="entry name" value="HotDog_dom_sf"/>
</dbReference>
<dbReference type="RefSeq" id="WP_150932893.1">
    <property type="nucleotide sequence ID" value="NZ_VYTZ01000003.1"/>
</dbReference>
<dbReference type="Pfam" id="PF01575">
    <property type="entry name" value="MaoC_dehydratas"/>
    <property type="match status" value="1"/>
</dbReference>
<evidence type="ECO:0000256" key="1">
    <source>
        <dbReference type="ARBA" id="ARBA00005254"/>
    </source>
</evidence>
<evidence type="ECO:0000259" key="2">
    <source>
        <dbReference type="Pfam" id="PF01575"/>
    </source>
</evidence>
<feature type="domain" description="MaoC-like" evidence="2">
    <location>
        <begin position="12"/>
        <end position="115"/>
    </location>
</feature>
<gene>
    <name evidence="3" type="ORF">F5972_08620</name>
</gene>
<sequence length="144" mass="14987">MRAFANVEELKAAAGETFGPGEWRPVTQQQVNMFADATGDHQRIHVDAARVANGPFGSAIAHGFMSLALLPVLMGDLLHVGGVVAAVNHGMNKVRFPAPVPVGSRVRASAELLDVKGAPPGASPSWASPWRWRAGSGRCASPGG</sequence>
<proteinExistence type="inferred from homology"/>
<keyword evidence="4" id="KW-1185">Reference proteome</keyword>
<comment type="similarity">
    <text evidence="1">Belongs to the enoyl-CoA hydratase/isomerase family.</text>
</comment>
<dbReference type="InterPro" id="IPR002539">
    <property type="entry name" value="MaoC-like_dom"/>
</dbReference>
<dbReference type="PANTHER" id="PTHR42993:SF1">
    <property type="entry name" value="MAOC-LIKE DEHYDRATASE DOMAIN-CONTAINING PROTEIN"/>
    <property type="match status" value="1"/>
</dbReference>
<protein>
    <submittedName>
        <fullName evidence="3">MaoC family dehydratase</fullName>
    </submittedName>
</protein>
<dbReference type="PANTHER" id="PTHR42993">
    <property type="entry name" value="MAOC-LIKE DEHYDRATASE DOMAIN-CONTAINING PROTEIN"/>
    <property type="match status" value="1"/>
</dbReference>
<dbReference type="EMBL" id="VYTZ01000003">
    <property type="protein sequence ID" value="KAA9379704.1"/>
    <property type="molecule type" value="Genomic_DNA"/>
</dbReference>
<dbReference type="Gene3D" id="3.10.129.10">
    <property type="entry name" value="Hotdog Thioesterase"/>
    <property type="match status" value="1"/>
</dbReference>